<comment type="caution">
    <text evidence="1">The sequence shown here is derived from an EMBL/GenBank/DDBJ whole genome shotgun (WGS) entry which is preliminary data.</text>
</comment>
<evidence type="ECO:0000313" key="2">
    <source>
        <dbReference type="Proteomes" id="UP000654257"/>
    </source>
</evidence>
<organism evidence="1 2">
    <name type="scientific">Rhodococcoides trifolii</name>
    <dbReference type="NCBI Taxonomy" id="908250"/>
    <lineage>
        <taxon>Bacteria</taxon>
        <taxon>Bacillati</taxon>
        <taxon>Actinomycetota</taxon>
        <taxon>Actinomycetes</taxon>
        <taxon>Mycobacteriales</taxon>
        <taxon>Nocardiaceae</taxon>
        <taxon>Rhodococcoides</taxon>
    </lineage>
</organism>
<dbReference type="RefSeq" id="WP_188543694.1">
    <property type="nucleotide sequence ID" value="NZ_BMCU01000001.1"/>
</dbReference>
<dbReference type="Proteomes" id="UP000654257">
    <property type="component" value="Unassembled WGS sequence"/>
</dbReference>
<keyword evidence="2" id="KW-1185">Reference proteome</keyword>
<reference evidence="1" key="1">
    <citation type="journal article" date="2014" name="Int. J. Syst. Evol. Microbiol.">
        <title>Complete genome sequence of Corynebacterium casei LMG S-19264T (=DSM 44701T), isolated from a smear-ripened cheese.</title>
        <authorList>
            <consortium name="US DOE Joint Genome Institute (JGI-PGF)"/>
            <person name="Walter F."/>
            <person name="Albersmeier A."/>
            <person name="Kalinowski J."/>
            <person name="Ruckert C."/>
        </authorList>
    </citation>
    <scope>NUCLEOTIDE SEQUENCE</scope>
    <source>
        <strain evidence="1">CCM 7905</strain>
    </source>
</reference>
<evidence type="ECO:0000313" key="1">
    <source>
        <dbReference type="EMBL" id="GGF99473.1"/>
    </source>
</evidence>
<name>A0A917FSE7_9NOCA</name>
<sequence length="249" mass="26840">MNDISDSLSAIEQAISSSDPADLEVAAVSAKWLDDQITESKSDPAQMALWTSSTVVDGNAEFPLLNRRVFTWLHRGLPDAYGFPIGHAGLMHTYGYLLSPVVTAYGLKRERWLTADLAEAFGLKASFFYPTASAAPLMERVAHVALPTLTDPLATSGTVLALDEVVDESRKMRTVFVSNAGRNATAAVYGSVTDGVVQLVSAFPVKGFSAEYVVERLAGPTRYRYNYSPPGALPGSEFDGELDILICAR</sequence>
<protein>
    <submittedName>
        <fullName evidence="1">Uncharacterized protein</fullName>
    </submittedName>
</protein>
<accession>A0A917FSE7</accession>
<proteinExistence type="predicted"/>
<gene>
    <name evidence="1" type="ORF">GCM10007304_11670</name>
</gene>
<dbReference type="EMBL" id="BMCU01000001">
    <property type="protein sequence ID" value="GGF99473.1"/>
    <property type="molecule type" value="Genomic_DNA"/>
</dbReference>
<dbReference type="AlphaFoldDB" id="A0A917FSE7"/>
<reference evidence="1" key="2">
    <citation type="submission" date="2020-09" db="EMBL/GenBank/DDBJ databases">
        <authorList>
            <person name="Sun Q."/>
            <person name="Sedlacek I."/>
        </authorList>
    </citation>
    <scope>NUCLEOTIDE SEQUENCE</scope>
    <source>
        <strain evidence="1">CCM 7905</strain>
    </source>
</reference>